<dbReference type="AlphaFoldDB" id="A0A1H1LNU1"/>
<proteinExistence type="predicted"/>
<keyword evidence="3" id="KW-1185">Reference proteome</keyword>
<keyword evidence="1" id="KW-0862">Zinc</keyword>
<evidence type="ECO:0000256" key="1">
    <source>
        <dbReference type="ARBA" id="ARBA00022833"/>
    </source>
</evidence>
<dbReference type="InterPro" id="IPR024078">
    <property type="entry name" value="LmbE-like_dom_sf"/>
</dbReference>
<dbReference type="Gene3D" id="3.40.50.10320">
    <property type="entry name" value="LmbE-like"/>
    <property type="match status" value="1"/>
</dbReference>
<dbReference type="Pfam" id="PF02585">
    <property type="entry name" value="PIG-L"/>
    <property type="match status" value="1"/>
</dbReference>
<dbReference type="PANTHER" id="PTHR12993">
    <property type="entry name" value="N-ACETYLGLUCOSAMINYL-PHOSPHATIDYLINOSITOL DE-N-ACETYLASE-RELATED"/>
    <property type="match status" value="1"/>
</dbReference>
<accession>A0A1H1LNU1</accession>
<dbReference type="STRING" id="117157.SAMN04489717_0444"/>
<evidence type="ECO:0000313" key="3">
    <source>
        <dbReference type="Proteomes" id="UP000198983"/>
    </source>
</evidence>
<dbReference type="SUPFAM" id="SSF102588">
    <property type="entry name" value="LmbE-like"/>
    <property type="match status" value="1"/>
</dbReference>
<dbReference type="OrthoDB" id="116799at2"/>
<gene>
    <name evidence="2" type="ORF">SAMN04489717_0444</name>
</gene>
<dbReference type="PANTHER" id="PTHR12993:SF28">
    <property type="entry name" value="LMBE FAMILY PROTEIN"/>
    <property type="match status" value="1"/>
</dbReference>
<organism evidence="2 3">
    <name type="scientific">Actinopolymorpha singaporensis</name>
    <dbReference type="NCBI Taxonomy" id="117157"/>
    <lineage>
        <taxon>Bacteria</taxon>
        <taxon>Bacillati</taxon>
        <taxon>Actinomycetota</taxon>
        <taxon>Actinomycetes</taxon>
        <taxon>Propionibacteriales</taxon>
        <taxon>Actinopolymorphaceae</taxon>
        <taxon>Actinopolymorpha</taxon>
    </lineage>
</organism>
<reference evidence="2 3" key="1">
    <citation type="submission" date="2016-10" db="EMBL/GenBank/DDBJ databases">
        <authorList>
            <person name="de Groot N.N."/>
        </authorList>
    </citation>
    <scope>NUCLEOTIDE SEQUENCE [LARGE SCALE GENOMIC DNA]</scope>
    <source>
        <strain evidence="2 3">DSM 22024</strain>
    </source>
</reference>
<sequence length="241" mass="26259">MDNRTHVREVSRVLAVAAHPDDLDFLAGGTIAGWTRAGLDVAICIVTNGDAGQLGQTPRNQVAALRQAEARAAARELGVGDVTFLGYSDSRVEVTLALRRDIARQIRRVRPDLVLTWAPERTRDFIRSNHPDHRAVGEATLCAIYPDAANRYIHPELHDDEGWHAWRASQAWLMGAAEPTAYVDITDTVDVKVAALRAHRSQTGHLDDLAERIRETAAKAALGAGLPAGRLAEVFQITPTA</sequence>
<protein>
    <submittedName>
        <fullName evidence="2">N-acetylglucosaminyl deacetylase, LmbE family</fullName>
    </submittedName>
</protein>
<dbReference type="InterPro" id="IPR003737">
    <property type="entry name" value="GlcNAc_PI_deacetylase-related"/>
</dbReference>
<dbReference type="GO" id="GO:0016137">
    <property type="term" value="P:glycoside metabolic process"/>
    <property type="evidence" value="ECO:0007669"/>
    <property type="project" value="UniProtKB-ARBA"/>
</dbReference>
<name>A0A1H1LNU1_9ACTN</name>
<dbReference type="Proteomes" id="UP000198983">
    <property type="component" value="Chromosome I"/>
</dbReference>
<dbReference type="GO" id="GO:0016811">
    <property type="term" value="F:hydrolase activity, acting on carbon-nitrogen (but not peptide) bonds, in linear amides"/>
    <property type="evidence" value="ECO:0007669"/>
    <property type="project" value="TreeGrafter"/>
</dbReference>
<evidence type="ECO:0000313" key="2">
    <source>
        <dbReference type="EMBL" id="SDR76201.1"/>
    </source>
</evidence>
<dbReference type="EMBL" id="LT629732">
    <property type="protein sequence ID" value="SDR76201.1"/>
    <property type="molecule type" value="Genomic_DNA"/>
</dbReference>